<organism evidence="2 3">
    <name type="scientific">Steinernema glaseri</name>
    <dbReference type="NCBI Taxonomy" id="37863"/>
    <lineage>
        <taxon>Eukaryota</taxon>
        <taxon>Metazoa</taxon>
        <taxon>Ecdysozoa</taxon>
        <taxon>Nematoda</taxon>
        <taxon>Chromadorea</taxon>
        <taxon>Rhabditida</taxon>
        <taxon>Tylenchina</taxon>
        <taxon>Panagrolaimomorpha</taxon>
        <taxon>Strongyloidoidea</taxon>
        <taxon>Steinernematidae</taxon>
        <taxon>Steinernema</taxon>
    </lineage>
</organism>
<dbReference type="Proteomes" id="UP000095287">
    <property type="component" value="Unplaced"/>
</dbReference>
<dbReference type="WBParaSite" id="L893_g3794.t1">
    <property type="protein sequence ID" value="L893_g3794.t1"/>
    <property type="gene ID" value="L893_g3794"/>
</dbReference>
<dbReference type="AlphaFoldDB" id="A0A1I8AB65"/>
<proteinExistence type="predicted"/>
<reference evidence="3" key="1">
    <citation type="submission" date="2016-11" db="UniProtKB">
        <authorList>
            <consortium name="WormBaseParasite"/>
        </authorList>
    </citation>
    <scope>IDENTIFICATION</scope>
</reference>
<evidence type="ECO:0000256" key="1">
    <source>
        <dbReference type="SAM" id="MobiDB-lite"/>
    </source>
</evidence>
<evidence type="ECO:0000313" key="2">
    <source>
        <dbReference type="Proteomes" id="UP000095287"/>
    </source>
</evidence>
<sequence>MTTSRESLFLSPAAKKRSRGVEGSPRTDGHGRLRCNPFSLSVGISSAKSFRAASHSSSSPRGRPNSDARPDSSHTRRFQSRLLDLLFGYSHGQVLVLERRLGDGP</sequence>
<feature type="compositionally biased region" description="Low complexity" evidence="1">
    <location>
        <begin position="49"/>
        <end position="59"/>
    </location>
</feature>
<protein>
    <submittedName>
        <fullName evidence="3">Uncharacterized protein</fullName>
    </submittedName>
</protein>
<accession>A0A1I8AB65</accession>
<evidence type="ECO:0000313" key="3">
    <source>
        <dbReference type="WBParaSite" id="L893_g3794.t1"/>
    </source>
</evidence>
<feature type="region of interest" description="Disordered" evidence="1">
    <location>
        <begin position="1"/>
        <end position="35"/>
    </location>
</feature>
<feature type="compositionally biased region" description="Basic and acidic residues" evidence="1">
    <location>
        <begin position="64"/>
        <end position="74"/>
    </location>
</feature>
<feature type="region of interest" description="Disordered" evidence="1">
    <location>
        <begin position="49"/>
        <end position="75"/>
    </location>
</feature>
<keyword evidence="2" id="KW-1185">Reference proteome</keyword>
<name>A0A1I8AB65_9BILA</name>